<protein>
    <submittedName>
        <fullName evidence="4">DUF4445 domain-containing protein</fullName>
    </submittedName>
</protein>
<comment type="caution">
    <text evidence="4">The sequence shown here is derived from an EMBL/GenBank/DDBJ whole genome shotgun (WGS) entry which is preliminary data.</text>
</comment>
<dbReference type="EMBL" id="DVNK01000048">
    <property type="protein sequence ID" value="HIU47117.1"/>
    <property type="molecule type" value="Genomic_DNA"/>
</dbReference>
<evidence type="ECO:0000259" key="2">
    <source>
        <dbReference type="Pfam" id="PF17650"/>
    </source>
</evidence>
<name>A0A9D1LSD9_9FIRM</name>
<feature type="domain" description="RACo linker region" evidence="2">
    <location>
        <begin position="113"/>
        <end position="174"/>
    </location>
</feature>
<dbReference type="Gene3D" id="3.10.20.880">
    <property type="match status" value="1"/>
</dbReference>
<evidence type="ECO:0000259" key="1">
    <source>
        <dbReference type="Pfam" id="PF14574"/>
    </source>
</evidence>
<reference evidence="4" key="2">
    <citation type="journal article" date="2021" name="PeerJ">
        <title>Extensive microbial diversity within the chicken gut microbiome revealed by metagenomics and culture.</title>
        <authorList>
            <person name="Gilroy R."/>
            <person name="Ravi A."/>
            <person name="Getino M."/>
            <person name="Pursley I."/>
            <person name="Horton D.L."/>
            <person name="Alikhan N.F."/>
            <person name="Baker D."/>
            <person name="Gharbi K."/>
            <person name="Hall N."/>
            <person name="Watson M."/>
            <person name="Adriaenssens E.M."/>
            <person name="Foster-Nyarko E."/>
            <person name="Jarju S."/>
            <person name="Secka A."/>
            <person name="Antonio M."/>
            <person name="Oren A."/>
            <person name="Chaudhuri R.R."/>
            <person name="La Ragione R."/>
            <person name="Hildebrand F."/>
            <person name="Pallen M.J."/>
        </authorList>
    </citation>
    <scope>NUCLEOTIDE SEQUENCE</scope>
    <source>
        <strain evidence="4">ChiSxjej2B14-8506</strain>
    </source>
</reference>
<dbReference type="PANTHER" id="PTHR42895">
    <property type="entry name" value="IRON-SULFUR CLUSTER-BINDING PROTEIN-RELATED"/>
    <property type="match status" value="1"/>
</dbReference>
<organism evidence="4 5">
    <name type="scientific">Candidatus Fimadaptatus faecigallinarum</name>
    <dbReference type="NCBI Taxonomy" id="2840814"/>
    <lineage>
        <taxon>Bacteria</taxon>
        <taxon>Bacillati</taxon>
        <taxon>Bacillota</taxon>
        <taxon>Clostridia</taxon>
        <taxon>Eubacteriales</taxon>
        <taxon>Candidatus Fimadaptatus</taxon>
    </lineage>
</organism>
<dbReference type="SUPFAM" id="SSF54292">
    <property type="entry name" value="2Fe-2S ferredoxin-like"/>
    <property type="match status" value="1"/>
</dbReference>
<proteinExistence type="predicted"/>
<feature type="domain" description="RACo-like middle region" evidence="3">
    <location>
        <begin position="186"/>
        <end position="346"/>
    </location>
</feature>
<dbReference type="Pfam" id="PF17650">
    <property type="entry name" value="RACo_linker"/>
    <property type="match status" value="1"/>
</dbReference>
<dbReference type="AlphaFoldDB" id="A0A9D1LSD9"/>
<dbReference type="Pfam" id="PF14574">
    <property type="entry name" value="RACo_C_ter"/>
    <property type="match status" value="1"/>
</dbReference>
<sequence length="587" mass="61948">MEHIVTVRLPGQTCQLHAQHGARLYDLLAENGIQFDAPCGRRCFCGKCRAVILGADGAPIPGADAAEAAFFSADELKAGWRLICAIDVECDLTLELGEHGAQILAGTADVDTVSPAVRARVIELPVPTLDDPRSDSARLRAALDVKLTLGQLKRLPYALRESGFKPEAVWLGDELLYLGQPGQGVYGVAVDIGTTTMVAYLIDLSSGATVDVASALNPQRVYGGDVISRSDYASQSEENLGQMQALVVNKLEGMICDMAARAGIDTGRIFHIVAVGNTTMMHLFCGLTTRNIAVSPFIPAVTDAVNVPARELGFSFEHARVTTGPCVAGYVGADTVACVLDCDMDKAEKLCLMVDIGTNGEIALGNRDGIVCCSTAAGPALEGAHIKHGMGGVTGAISRVRLHDGVDISVLGGGEAQGICGSGLVDAIAEMLDMGYIDEMGGMDEDELGELAGEDEGRPALKLTGNIMITQRDVREVQLAKAAIAAGIQTLMAERGCGYDEIGALYLAGGFGNYIDRERAARIGLLPRELLERMKPVGNAAGAGAQKMLLDGARLERASAIARSMQYLELSARPDFQDLFVDGMCFE</sequence>
<dbReference type="Pfam" id="PF17651">
    <property type="entry name" value="Raco_middle"/>
    <property type="match status" value="1"/>
</dbReference>
<dbReference type="InterPro" id="IPR027980">
    <property type="entry name" value="RACo_C"/>
</dbReference>
<reference evidence="4" key="1">
    <citation type="submission" date="2020-10" db="EMBL/GenBank/DDBJ databases">
        <authorList>
            <person name="Gilroy R."/>
        </authorList>
    </citation>
    <scope>NUCLEOTIDE SEQUENCE</scope>
    <source>
        <strain evidence="4">ChiSxjej2B14-8506</strain>
    </source>
</reference>
<dbReference type="InterPro" id="IPR041414">
    <property type="entry name" value="Raco-like_middle"/>
</dbReference>
<dbReference type="InterPro" id="IPR036010">
    <property type="entry name" value="2Fe-2S_ferredoxin-like_sf"/>
</dbReference>
<feature type="domain" description="RACo C-terminal" evidence="1">
    <location>
        <begin position="350"/>
        <end position="585"/>
    </location>
</feature>
<dbReference type="InterPro" id="IPR052911">
    <property type="entry name" value="Corrinoid_activation_enz"/>
</dbReference>
<dbReference type="PANTHER" id="PTHR42895:SF2">
    <property type="entry name" value="IRON-SULFUR CLUSTER PROTEIN"/>
    <property type="match status" value="1"/>
</dbReference>
<evidence type="ECO:0000313" key="5">
    <source>
        <dbReference type="Proteomes" id="UP000824123"/>
    </source>
</evidence>
<dbReference type="Proteomes" id="UP000824123">
    <property type="component" value="Unassembled WGS sequence"/>
</dbReference>
<accession>A0A9D1LSD9</accession>
<dbReference type="InterPro" id="IPR040506">
    <property type="entry name" value="RACo_linker"/>
</dbReference>
<dbReference type="GO" id="GO:0051536">
    <property type="term" value="F:iron-sulfur cluster binding"/>
    <property type="evidence" value="ECO:0007669"/>
    <property type="project" value="InterPro"/>
</dbReference>
<gene>
    <name evidence="4" type="ORF">IAC59_07645</name>
</gene>
<evidence type="ECO:0000259" key="3">
    <source>
        <dbReference type="Pfam" id="PF17651"/>
    </source>
</evidence>
<dbReference type="Gene3D" id="3.10.20.30">
    <property type="match status" value="1"/>
</dbReference>
<dbReference type="InterPro" id="IPR012675">
    <property type="entry name" value="Beta-grasp_dom_sf"/>
</dbReference>
<evidence type="ECO:0000313" key="4">
    <source>
        <dbReference type="EMBL" id="HIU47117.1"/>
    </source>
</evidence>
<dbReference type="InterPro" id="IPR042259">
    <property type="entry name" value="Raco-like_middle_sf"/>
</dbReference>
<dbReference type="Gene3D" id="3.30.420.480">
    <property type="entry name" value="Domain of unknown function (DUF4445)"/>
    <property type="match status" value="1"/>
</dbReference>